<evidence type="ECO:0000256" key="5">
    <source>
        <dbReference type="ARBA" id="ARBA00022777"/>
    </source>
</evidence>
<reference evidence="8 9" key="1">
    <citation type="journal article" date="2020" name="bioRxiv">
        <title>Sequence and annotation of 42 cannabis genomes reveals extensive copy number variation in cannabinoid synthesis and pathogen resistance genes.</title>
        <authorList>
            <person name="Mckernan K.J."/>
            <person name="Helbert Y."/>
            <person name="Kane L.T."/>
            <person name="Ebling H."/>
            <person name="Zhang L."/>
            <person name="Liu B."/>
            <person name="Eaton Z."/>
            <person name="Mclaughlin S."/>
            <person name="Kingan S."/>
            <person name="Baybayan P."/>
            <person name="Concepcion G."/>
            <person name="Jordan M."/>
            <person name="Riva A."/>
            <person name="Barbazuk W."/>
            <person name="Harkins T."/>
        </authorList>
    </citation>
    <scope>NUCLEOTIDE SEQUENCE [LARGE SCALE GENOMIC DNA]</scope>
    <source>
        <strain evidence="9">cv. Jamaican Lion 4</strain>
        <tissue evidence="8">Leaf</tissue>
    </source>
</reference>
<evidence type="ECO:0000256" key="3">
    <source>
        <dbReference type="ARBA" id="ARBA00022679"/>
    </source>
</evidence>
<dbReference type="GO" id="GO:0005524">
    <property type="term" value="F:ATP binding"/>
    <property type="evidence" value="ECO:0007669"/>
    <property type="project" value="UniProtKB-KW"/>
</dbReference>
<gene>
    <name evidence="8" type="ORF">F8388_026965</name>
</gene>
<dbReference type="GO" id="GO:0004674">
    <property type="term" value="F:protein serine/threonine kinase activity"/>
    <property type="evidence" value="ECO:0007669"/>
    <property type="project" value="UniProtKB-KW"/>
</dbReference>
<dbReference type="InterPro" id="IPR011009">
    <property type="entry name" value="Kinase-like_dom_sf"/>
</dbReference>
<dbReference type="PANTHER" id="PTHR24349">
    <property type="entry name" value="SERINE/THREONINE-PROTEIN KINASE"/>
    <property type="match status" value="1"/>
</dbReference>
<evidence type="ECO:0000256" key="4">
    <source>
        <dbReference type="ARBA" id="ARBA00022741"/>
    </source>
</evidence>
<name>A0A7J6EDG8_CANSA</name>
<comment type="similarity">
    <text evidence="1">Belongs to the protein kinase superfamily. CAMK Ser/Thr protein kinase family. CaMK subfamily.</text>
</comment>
<dbReference type="InterPro" id="IPR000719">
    <property type="entry name" value="Prot_kinase_dom"/>
</dbReference>
<evidence type="ECO:0000313" key="9">
    <source>
        <dbReference type="Proteomes" id="UP000525078"/>
    </source>
</evidence>
<keyword evidence="4" id="KW-0547">Nucleotide-binding</keyword>
<keyword evidence="3" id="KW-0808">Transferase</keyword>
<dbReference type="Pfam" id="PF00069">
    <property type="entry name" value="Pkinase"/>
    <property type="match status" value="1"/>
</dbReference>
<organism evidence="8 9">
    <name type="scientific">Cannabis sativa</name>
    <name type="common">Hemp</name>
    <name type="synonym">Marijuana</name>
    <dbReference type="NCBI Taxonomy" id="3483"/>
    <lineage>
        <taxon>Eukaryota</taxon>
        <taxon>Viridiplantae</taxon>
        <taxon>Streptophyta</taxon>
        <taxon>Embryophyta</taxon>
        <taxon>Tracheophyta</taxon>
        <taxon>Spermatophyta</taxon>
        <taxon>Magnoliopsida</taxon>
        <taxon>eudicotyledons</taxon>
        <taxon>Gunneridae</taxon>
        <taxon>Pentapetalae</taxon>
        <taxon>rosids</taxon>
        <taxon>fabids</taxon>
        <taxon>Rosales</taxon>
        <taxon>Cannabaceae</taxon>
        <taxon>Cannabis</taxon>
    </lineage>
</organism>
<accession>A0A7J6EDG8</accession>
<dbReference type="InterPro" id="IPR050205">
    <property type="entry name" value="CDPK_Ser/Thr_kinases"/>
</dbReference>
<dbReference type="SUPFAM" id="SSF56112">
    <property type="entry name" value="Protein kinase-like (PK-like)"/>
    <property type="match status" value="1"/>
</dbReference>
<evidence type="ECO:0000256" key="1">
    <source>
        <dbReference type="ARBA" id="ARBA00005354"/>
    </source>
</evidence>
<dbReference type="PROSITE" id="PS50011">
    <property type="entry name" value="PROTEIN_KINASE_DOM"/>
    <property type="match status" value="1"/>
</dbReference>
<comment type="caution">
    <text evidence="8">The sequence shown here is derived from an EMBL/GenBank/DDBJ whole genome shotgun (WGS) entry which is preliminary data.</text>
</comment>
<protein>
    <recommendedName>
        <fullName evidence="7">Protein kinase domain-containing protein</fullName>
    </recommendedName>
</protein>
<keyword evidence="2" id="KW-0723">Serine/threonine-protein kinase</keyword>
<feature type="domain" description="Protein kinase" evidence="7">
    <location>
        <begin position="1"/>
        <end position="149"/>
    </location>
</feature>
<dbReference type="EMBL" id="JAATIP010000252">
    <property type="protein sequence ID" value="KAF4356493.1"/>
    <property type="molecule type" value="Genomic_DNA"/>
</dbReference>
<dbReference type="Proteomes" id="UP000525078">
    <property type="component" value="Unassembled WGS sequence"/>
</dbReference>
<dbReference type="Gene3D" id="1.10.510.10">
    <property type="entry name" value="Transferase(Phosphotransferase) domain 1"/>
    <property type="match status" value="2"/>
</dbReference>
<evidence type="ECO:0000256" key="2">
    <source>
        <dbReference type="ARBA" id="ARBA00022527"/>
    </source>
</evidence>
<evidence type="ECO:0000256" key="6">
    <source>
        <dbReference type="ARBA" id="ARBA00022840"/>
    </source>
</evidence>
<sequence>MRVSLSNMVSDLKLIHKTPVILPFSSSSPSSSSSSSCPFLLAENQELKPENVLLDSRGNLKLADFSSTEWLNEDGLVEWVVGTPYYVAPEVLLGREYNEIFQSVLRGNLRFPTRIFRSVSPSAKDLLRKMICKDSSRRLIVEQALSRSE</sequence>
<keyword evidence="6" id="KW-0067">ATP-binding</keyword>
<evidence type="ECO:0000313" key="8">
    <source>
        <dbReference type="EMBL" id="KAF4356493.1"/>
    </source>
</evidence>
<proteinExistence type="inferred from homology"/>
<dbReference type="AlphaFoldDB" id="A0A7J6EDG8"/>
<evidence type="ECO:0000259" key="7">
    <source>
        <dbReference type="PROSITE" id="PS50011"/>
    </source>
</evidence>
<keyword evidence="5" id="KW-0418">Kinase</keyword>